<dbReference type="EMBL" id="LGTC01000001">
    <property type="protein sequence ID" value="KNY29855.1"/>
    <property type="molecule type" value="Genomic_DNA"/>
</dbReference>
<protein>
    <submittedName>
        <fullName evidence="1">Uncharacterized protein</fullName>
    </submittedName>
</protein>
<evidence type="ECO:0000313" key="1">
    <source>
        <dbReference type="EMBL" id="KNY29855.1"/>
    </source>
</evidence>
<gene>
    <name evidence="1" type="ORF">Bccel_5132</name>
</gene>
<sequence>MEFFQNFPSPSKLKGITKEELAEFLSIHSSGFLGIEHAERILMLVAKDGDTSTEYQETRNFIVSHCIKEIKHYN</sequence>
<keyword evidence="2" id="KW-1185">Reference proteome</keyword>
<evidence type="ECO:0000313" key="2">
    <source>
        <dbReference type="Proteomes" id="UP000036923"/>
    </source>
</evidence>
<organism evidence="1 2">
    <name type="scientific">Pseudobacteroides cellulosolvens ATCC 35603 = DSM 2933</name>
    <dbReference type="NCBI Taxonomy" id="398512"/>
    <lineage>
        <taxon>Bacteria</taxon>
        <taxon>Bacillati</taxon>
        <taxon>Bacillota</taxon>
        <taxon>Clostridia</taxon>
        <taxon>Eubacteriales</taxon>
        <taxon>Oscillospiraceae</taxon>
        <taxon>Pseudobacteroides</taxon>
    </lineage>
</organism>
<accession>A0A0L6JW68</accession>
<dbReference type="AlphaFoldDB" id="A0A0L6JW68"/>
<comment type="caution">
    <text evidence="1">The sequence shown here is derived from an EMBL/GenBank/DDBJ whole genome shotgun (WGS) entry which is preliminary data.</text>
</comment>
<name>A0A0L6JW68_9FIRM</name>
<reference evidence="2" key="1">
    <citation type="submission" date="2015-07" db="EMBL/GenBank/DDBJ databases">
        <title>Near-Complete Genome Sequence of the Cellulolytic Bacterium Bacteroides (Pseudobacteroides) cellulosolvens ATCC 35603.</title>
        <authorList>
            <person name="Dassa B."/>
            <person name="Utturkar S.M."/>
            <person name="Klingeman D.M."/>
            <person name="Hurt R.A."/>
            <person name="Keller M."/>
            <person name="Xu J."/>
            <person name="Reddy Y.H.K."/>
            <person name="Borovok I."/>
            <person name="Grinberg I.R."/>
            <person name="Lamed R."/>
            <person name="Zhivin O."/>
            <person name="Bayer E.A."/>
            <person name="Brown S.D."/>
        </authorList>
    </citation>
    <scope>NUCLEOTIDE SEQUENCE [LARGE SCALE GENOMIC DNA]</scope>
    <source>
        <strain evidence="2">DSM 2933</strain>
    </source>
</reference>
<proteinExistence type="predicted"/>
<dbReference type="STRING" id="398512.Bccel_5132"/>
<dbReference type="Proteomes" id="UP000036923">
    <property type="component" value="Unassembled WGS sequence"/>
</dbReference>